<dbReference type="PANTHER" id="PTHR12577">
    <property type="entry name" value="DACHSHUND"/>
    <property type="match status" value="1"/>
</dbReference>
<evidence type="ECO:0000256" key="1">
    <source>
        <dbReference type="SAM" id="MobiDB-lite"/>
    </source>
</evidence>
<accession>A0AAN8PJI6</accession>
<feature type="compositionally biased region" description="Acidic residues" evidence="1">
    <location>
        <begin position="114"/>
        <end position="131"/>
    </location>
</feature>
<dbReference type="Proteomes" id="UP001372834">
    <property type="component" value="Unassembled WGS sequence"/>
</dbReference>
<protein>
    <submittedName>
        <fullName evidence="2">Uncharacterized protein</fullName>
    </submittedName>
</protein>
<gene>
    <name evidence="2" type="ORF">RUM43_009654</name>
</gene>
<dbReference type="AlphaFoldDB" id="A0AAN8PJI6"/>
<evidence type="ECO:0000313" key="2">
    <source>
        <dbReference type="EMBL" id="KAK6636002.1"/>
    </source>
</evidence>
<comment type="caution">
    <text evidence="2">The sequence shown here is derived from an EMBL/GenBank/DDBJ whole genome shotgun (WGS) entry which is preliminary data.</text>
</comment>
<reference evidence="2 3" key="1">
    <citation type="submission" date="2023-10" db="EMBL/GenBank/DDBJ databases">
        <title>Genomes of two closely related lineages of the louse Polyplax serrata with different host specificities.</title>
        <authorList>
            <person name="Martinu J."/>
            <person name="Tarabai H."/>
            <person name="Stefka J."/>
            <person name="Hypsa V."/>
        </authorList>
    </citation>
    <scope>NUCLEOTIDE SEQUENCE [LARGE SCALE GENOMIC DNA]</scope>
    <source>
        <strain evidence="2">HR10_N</strain>
    </source>
</reference>
<feature type="compositionally biased region" description="Gly residues" evidence="1">
    <location>
        <begin position="95"/>
        <end position="111"/>
    </location>
</feature>
<dbReference type="PANTHER" id="PTHR12577:SF6">
    <property type="entry name" value="DACHSHUND, ISOFORM B"/>
    <property type="match status" value="1"/>
</dbReference>
<dbReference type="GO" id="GO:0005667">
    <property type="term" value="C:transcription regulator complex"/>
    <property type="evidence" value="ECO:0007669"/>
    <property type="project" value="TreeGrafter"/>
</dbReference>
<dbReference type="GO" id="GO:0000981">
    <property type="term" value="F:DNA-binding transcription factor activity, RNA polymerase II-specific"/>
    <property type="evidence" value="ECO:0007669"/>
    <property type="project" value="TreeGrafter"/>
</dbReference>
<dbReference type="InterPro" id="IPR052417">
    <property type="entry name" value="Dachshund_domain"/>
</dbReference>
<evidence type="ECO:0000313" key="3">
    <source>
        <dbReference type="Proteomes" id="UP001372834"/>
    </source>
</evidence>
<name>A0AAN8PJI6_POLSC</name>
<feature type="region of interest" description="Disordered" evidence="1">
    <location>
        <begin position="75"/>
        <end position="158"/>
    </location>
</feature>
<feature type="compositionally biased region" description="Low complexity" evidence="1">
    <location>
        <begin position="77"/>
        <end position="88"/>
    </location>
</feature>
<proteinExistence type="predicted"/>
<dbReference type="GO" id="GO:0000978">
    <property type="term" value="F:RNA polymerase II cis-regulatory region sequence-specific DNA binding"/>
    <property type="evidence" value="ECO:0007669"/>
    <property type="project" value="TreeGrafter"/>
</dbReference>
<dbReference type="EMBL" id="JAWJWE010000004">
    <property type="protein sequence ID" value="KAK6636002.1"/>
    <property type="molecule type" value="Genomic_DNA"/>
</dbReference>
<dbReference type="GO" id="GO:0005634">
    <property type="term" value="C:nucleus"/>
    <property type="evidence" value="ECO:0007669"/>
    <property type="project" value="TreeGrafter"/>
</dbReference>
<organism evidence="2 3">
    <name type="scientific">Polyplax serrata</name>
    <name type="common">Common mouse louse</name>
    <dbReference type="NCBI Taxonomy" id="468196"/>
    <lineage>
        <taxon>Eukaryota</taxon>
        <taxon>Metazoa</taxon>
        <taxon>Ecdysozoa</taxon>
        <taxon>Arthropoda</taxon>
        <taxon>Hexapoda</taxon>
        <taxon>Insecta</taxon>
        <taxon>Pterygota</taxon>
        <taxon>Neoptera</taxon>
        <taxon>Paraneoptera</taxon>
        <taxon>Psocodea</taxon>
        <taxon>Troctomorpha</taxon>
        <taxon>Phthiraptera</taxon>
        <taxon>Anoplura</taxon>
        <taxon>Polyplacidae</taxon>
        <taxon>Polyplax</taxon>
    </lineage>
</organism>
<sequence>MREDSFFEPFPLLKGLKPLRNFHFTLALALLQRKMHQNEESIVSNVHVKFLLSFRLREERGDAERALALDQKVRELNSQNGSPNNQSPVLNLSKSGGGSHGDASGSEGGHSGPDDEEEDDNLTDVEEEDEKDQGKSTGKLSDVERPELPTSGSPRSECQALNYSALASAAGSVTPSAPDSNLNSTETLLRNIQGLLKVAADNARQQERQINYEKGVNSPSSEIRLDFNSNPTH</sequence>